<dbReference type="AlphaFoldDB" id="A0A4C1VZH5"/>
<comment type="caution">
    <text evidence="2">The sequence shown here is derived from an EMBL/GenBank/DDBJ whole genome shotgun (WGS) entry which is preliminary data.</text>
</comment>
<keyword evidence="3" id="KW-1185">Reference proteome</keyword>
<organism evidence="2 3">
    <name type="scientific">Eumeta variegata</name>
    <name type="common">Bagworm moth</name>
    <name type="synonym">Eumeta japonica</name>
    <dbReference type="NCBI Taxonomy" id="151549"/>
    <lineage>
        <taxon>Eukaryota</taxon>
        <taxon>Metazoa</taxon>
        <taxon>Ecdysozoa</taxon>
        <taxon>Arthropoda</taxon>
        <taxon>Hexapoda</taxon>
        <taxon>Insecta</taxon>
        <taxon>Pterygota</taxon>
        <taxon>Neoptera</taxon>
        <taxon>Endopterygota</taxon>
        <taxon>Lepidoptera</taxon>
        <taxon>Glossata</taxon>
        <taxon>Ditrysia</taxon>
        <taxon>Tineoidea</taxon>
        <taxon>Psychidae</taxon>
        <taxon>Oiketicinae</taxon>
        <taxon>Eumeta</taxon>
    </lineage>
</organism>
<protein>
    <submittedName>
        <fullName evidence="2">Uncharacterized protein</fullName>
    </submittedName>
</protein>
<evidence type="ECO:0000256" key="1">
    <source>
        <dbReference type="SAM" id="MobiDB-lite"/>
    </source>
</evidence>
<name>A0A4C1VZH5_EUMVA</name>
<reference evidence="2 3" key="1">
    <citation type="journal article" date="2019" name="Commun. Biol.">
        <title>The bagworm genome reveals a unique fibroin gene that provides high tensile strength.</title>
        <authorList>
            <person name="Kono N."/>
            <person name="Nakamura H."/>
            <person name="Ohtoshi R."/>
            <person name="Tomita M."/>
            <person name="Numata K."/>
            <person name="Arakawa K."/>
        </authorList>
    </citation>
    <scope>NUCLEOTIDE SEQUENCE [LARGE SCALE GENOMIC DNA]</scope>
</reference>
<evidence type="ECO:0000313" key="2">
    <source>
        <dbReference type="EMBL" id="GBP44000.1"/>
    </source>
</evidence>
<sequence>MYNEPSSSLSTVRKDIPYTRGSLYGADLRVHKRHILKRMYTSIVWKCLAVYDLLVENADIVQVNGTLSAILHEIKNVETRLLKQKKQRKASDGQRTRRRAGDAADELRA</sequence>
<feature type="region of interest" description="Disordered" evidence="1">
    <location>
        <begin position="82"/>
        <end position="109"/>
    </location>
</feature>
<dbReference type="EMBL" id="BGZK01000445">
    <property type="protein sequence ID" value="GBP44000.1"/>
    <property type="molecule type" value="Genomic_DNA"/>
</dbReference>
<feature type="compositionally biased region" description="Basic and acidic residues" evidence="1">
    <location>
        <begin position="89"/>
        <end position="109"/>
    </location>
</feature>
<evidence type="ECO:0000313" key="3">
    <source>
        <dbReference type="Proteomes" id="UP000299102"/>
    </source>
</evidence>
<accession>A0A4C1VZH5</accession>
<gene>
    <name evidence="2" type="ORF">EVAR_27169_1</name>
</gene>
<proteinExistence type="predicted"/>
<dbReference type="Proteomes" id="UP000299102">
    <property type="component" value="Unassembled WGS sequence"/>
</dbReference>